<dbReference type="Gene3D" id="3.30.2340.10">
    <property type="entry name" value="TruD, insertion domain"/>
    <property type="match status" value="1"/>
</dbReference>
<dbReference type="EMBL" id="QYYH01000034">
    <property type="protein sequence ID" value="RJY18040.1"/>
    <property type="molecule type" value="Genomic_DNA"/>
</dbReference>
<dbReference type="InterPro" id="IPR001656">
    <property type="entry name" value="PsdUridine_synth_TruD"/>
</dbReference>
<dbReference type="InterPro" id="IPR011760">
    <property type="entry name" value="PsdUridine_synth_TruD_insert"/>
</dbReference>
<dbReference type="GO" id="GO:0005829">
    <property type="term" value="C:cytosol"/>
    <property type="evidence" value="ECO:0007669"/>
    <property type="project" value="TreeGrafter"/>
</dbReference>
<dbReference type="Proteomes" id="UP000273022">
    <property type="component" value="Unassembled WGS sequence"/>
</dbReference>
<dbReference type="InterPro" id="IPR050170">
    <property type="entry name" value="TruD_pseudoU_synthase"/>
</dbReference>
<dbReference type="InterPro" id="IPR042214">
    <property type="entry name" value="TruD_catalytic"/>
</dbReference>
<dbReference type="OrthoDB" id="1550679at2"/>
<keyword evidence="2 4" id="KW-0819">tRNA processing</keyword>
<feature type="active site" description="Nucleophile" evidence="4">
    <location>
        <position position="77"/>
    </location>
</feature>
<evidence type="ECO:0000259" key="5">
    <source>
        <dbReference type="PROSITE" id="PS50984"/>
    </source>
</evidence>
<comment type="caution">
    <text evidence="6">The sequence shown here is derived from an EMBL/GenBank/DDBJ whole genome shotgun (WGS) entry which is preliminary data.</text>
</comment>
<dbReference type="SUPFAM" id="SSF55120">
    <property type="entry name" value="Pseudouridine synthase"/>
    <property type="match status" value="1"/>
</dbReference>
<gene>
    <name evidence="4" type="primary">truD</name>
    <name evidence="6" type="ORF">D5R81_07240</name>
</gene>
<dbReference type="PROSITE" id="PS01268">
    <property type="entry name" value="UPF0024"/>
    <property type="match status" value="1"/>
</dbReference>
<dbReference type="PROSITE" id="PS50984">
    <property type="entry name" value="TRUD"/>
    <property type="match status" value="1"/>
</dbReference>
<dbReference type="Pfam" id="PF01142">
    <property type="entry name" value="TruD"/>
    <property type="match status" value="2"/>
</dbReference>
<evidence type="ECO:0000256" key="1">
    <source>
        <dbReference type="ARBA" id="ARBA00007953"/>
    </source>
</evidence>
<dbReference type="GO" id="GO:0003723">
    <property type="term" value="F:RNA binding"/>
    <property type="evidence" value="ECO:0007669"/>
    <property type="project" value="InterPro"/>
</dbReference>
<feature type="domain" description="TRUD" evidence="5">
    <location>
        <begin position="152"/>
        <end position="297"/>
    </location>
</feature>
<accession>A0A3A6UGK1</accession>
<proteinExistence type="inferred from homology"/>
<evidence type="ECO:0000313" key="6">
    <source>
        <dbReference type="EMBL" id="RJY18040.1"/>
    </source>
</evidence>
<protein>
    <recommendedName>
        <fullName evidence="4">tRNA pseudouridine synthase D</fullName>
        <ecNumber evidence="4">5.4.99.27</ecNumber>
    </recommendedName>
    <alternativeName>
        <fullName evidence="4">tRNA pseudouridine(13) synthase</fullName>
    </alternativeName>
    <alternativeName>
        <fullName evidence="4">tRNA pseudouridylate synthase D</fullName>
    </alternativeName>
    <alternativeName>
        <fullName evidence="4">tRNA-uridine isomerase D</fullName>
    </alternativeName>
</protein>
<comment type="function">
    <text evidence="4">Responsible for synthesis of pseudouridine from uracil-13 in transfer RNAs.</text>
</comment>
<sequence>MENLSYLYGKPLSEADLRTSNEDFQVQEIIPFVPSGEGEHHLLHIRKNGLNTTFVAEKLAKFAGVHPRDVTYAGQKDRYAITDQWFGIRIPGKDTPEWIKLTDDSLQVLSSHRHSKKLRIGALTGNYFKLVLRNVTDPEDAIKRIEKIKRLGVPNYFGEQRFGRQGKNLEFGRQMFAGKKVRDKNKRSMYLSSIRSFLFNEATSYRLLNHGLEPLNGDCVQLAGSKSFFTVDEWDETLLARLSEKDIQLSAPMWGRGTLPAKANAEDMERNALLNYVNDSEGLENAGLNQERRAMILHPEKMKYTLDLATLTIEFILPAGSFATSVLREIVDYTDIRQAPQNSAK</sequence>
<comment type="similarity">
    <text evidence="1 4">Belongs to the pseudouridine synthase TruD family.</text>
</comment>
<dbReference type="InterPro" id="IPR043165">
    <property type="entry name" value="TruD_insert_sf"/>
</dbReference>
<dbReference type="GO" id="GO:0031119">
    <property type="term" value="P:tRNA pseudouridine synthesis"/>
    <property type="evidence" value="ECO:0007669"/>
    <property type="project" value="UniProtKB-UniRule"/>
</dbReference>
<evidence type="ECO:0000256" key="4">
    <source>
        <dbReference type="HAMAP-Rule" id="MF_01082"/>
    </source>
</evidence>
<comment type="catalytic activity">
    <reaction evidence="4">
        <text>uridine(13) in tRNA = pseudouridine(13) in tRNA</text>
        <dbReference type="Rhea" id="RHEA:42540"/>
        <dbReference type="Rhea" id="RHEA-COMP:10105"/>
        <dbReference type="Rhea" id="RHEA-COMP:10106"/>
        <dbReference type="ChEBI" id="CHEBI:65314"/>
        <dbReference type="ChEBI" id="CHEBI:65315"/>
        <dbReference type="EC" id="5.4.99.27"/>
    </reaction>
</comment>
<name>A0A3A6UGK1_9GAMM</name>
<dbReference type="PANTHER" id="PTHR47811:SF1">
    <property type="entry name" value="TRNA PSEUDOURIDINE SYNTHASE D"/>
    <property type="match status" value="1"/>
</dbReference>
<organism evidence="6 7">
    <name type="scientific">Parashewanella spongiae</name>
    <dbReference type="NCBI Taxonomy" id="342950"/>
    <lineage>
        <taxon>Bacteria</taxon>
        <taxon>Pseudomonadati</taxon>
        <taxon>Pseudomonadota</taxon>
        <taxon>Gammaproteobacteria</taxon>
        <taxon>Alteromonadales</taxon>
        <taxon>Shewanellaceae</taxon>
        <taxon>Parashewanella</taxon>
    </lineage>
</organism>
<dbReference type="PANTHER" id="PTHR47811">
    <property type="entry name" value="TRNA PSEUDOURIDINE SYNTHASE D"/>
    <property type="match status" value="1"/>
</dbReference>
<keyword evidence="3 4" id="KW-0413">Isomerase</keyword>
<dbReference type="Gene3D" id="3.30.2350.20">
    <property type="entry name" value="TruD, catalytic domain"/>
    <property type="match status" value="1"/>
</dbReference>
<dbReference type="AlphaFoldDB" id="A0A3A6UGK1"/>
<reference evidence="6 7" key="1">
    <citation type="submission" date="2018-09" db="EMBL/GenBank/DDBJ databases">
        <title>Phylogeny of the Shewanellaceae, and recommendation for two new genera, Pseudoshewanella and Parashewanella.</title>
        <authorList>
            <person name="Wang G."/>
        </authorList>
    </citation>
    <scope>NUCLEOTIDE SEQUENCE [LARGE SCALE GENOMIC DNA]</scope>
    <source>
        <strain evidence="6 7">KCTC 22492</strain>
    </source>
</reference>
<dbReference type="GO" id="GO:0160150">
    <property type="term" value="F:tRNA pseudouridine(13) synthase activity"/>
    <property type="evidence" value="ECO:0007669"/>
    <property type="project" value="UniProtKB-EC"/>
</dbReference>
<dbReference type="RefSeq" id="WP_121853002.1">
    <property type="nucleotide sequence ID" value="NZ_CP037952.1"/>
</dbReference>
<keyword evidence="7" id="KW-1185">Reference proteome</keyword>
<evidence type="ECO:0000256" key="2">
    <source>
        <dbReference type="ARBA" id="ARBA00022694"/>
    </source>
</evidence>
<evidence type="ECO:0000313" key="7">
    <source>
        <dbReference type="Proteomes" id="UP000273022"/>
    </source>
</evidence>
<dbReference type="CDD" id="cd02575">
    <property type="entry name" value="PseudoU_synth_EcTruD"/>
    <property type="match status" value="1"/>
</dbReference>
<dbReference type="InterPro" id="IPR020103">
    <property type="entry name" value="PsdUridine_synth_cat_dom_sf"/>
</dbReference>
<dbReference type="InterPro" id="IPR020119">
    <property type="entry name" value="PsdUridine_synth_TruD_CS"/>
</dbReference>
<evidence type="ECO:0000256" key="3">
    <source>
        <dbReference type="ARBA" id="ARBA00023235"/>
    </source>
</evidence>
<dbReference type="HAMAP" id="MF_01082">
    <property type="entry name" value="TruD"/>
    <property type="match status" value="1"/>
</dbReference>
<dbReference type="EC" id="5.4.99.27" evidence="4"/>